<dbReference type="SUPFAM" id="SSF53383">
    <property type="entry name" value="PLP-dependent transferases"/>
    <property type="match status" value="1"/>
</dbReference>
<evidence type="ECO:0000256" key="10">
    <source>
        <dbReference type="ARBA" id="ARBA00047630"/>
    </source>
</evidence>
<keyword evidence="9 12" id="KW-0718">Serine biosynthesis</keyword>
<evidence type="ECO:0000256" key="11">
    <source>
        <dbReference type="ARBA" id="ARBA00049007"/>
    </source>
</evidence>
<sequence>MAVCATAQAAISFSRAAFGRFEAAGSLPRFFTMRVFNFSAGPAAMPEEVLRQAAAEMLDWNGSGMSVMEMSHRGKEFMSIHEAALADLRELLGVPANYRILFLQGGGIAENAIVPMNLLGSRTTADFVITGSWSQKSFNEAKKYCVPHLAATGKTDAGFTRVPAFSEWRMSDDPAYVHLCTNETIDGVETFDIPDLGNVPLVADVSSHILSRPIEIEKYGAIFGGAQKNIGMAGVTLVIVREDLLDRALSICPSAFEWKTVALNNSLYNTPPTYAIYIAGLVFKWLKAQGGLAAIEARNIEKSKLLYDAIDASGFYLNKVEKPARSRMNVPFFLADESRNEDFLAGAKERGLLQLKGHKSVGGMRASIYNAVPLAGVQALVEYMKDFERRCA</sequence>
<feature type="binding site" evidence="12">
    <location>
        <position position="73"/>
    </location>
    <ligand>
        <name>L-glutamate</name>
        <dbReference type="ChEBI" id="CHEBI:29985"/>
    </ligand>
</feature>
<dbReference type="NCBIfam" id="NF003764">
    <property type="entry name" value="PRK05355.1"/>
    <property type="match status" value="1"/>
</dbReference>
<proteinExistence type="inferred from homology"/>
<dbReference type="FunFam" id="3.90.1150.10:FF:000006">
    <property type="entry name" value="Phosphoserine aminotransferase"/>
    <property type="match status" value="1"/>
</dbReference>
<dbReference type="PROSITE" id="PS00595">
    <property type="entry name" value="AA_TRANSFER_CLASS_5"/>
    <property type="match status" value="1"/>
</dbReference>
<dbReference type="Proteomes" id="UP000001812">
    <property type="component" value="Chromosome I"/>
</dbReference>
<keyword evidence="6 12" id="KW-0808">Transferase</keyword>
<protein>
    <recommendedName>
        <fullName evidence="12">Phosphoserine aminotransferase</fullName>
        <ecNumber evidence="12">2.6.1.52</ecNumber>
    </recommendedName>
    <alternativeName>
        <fullName evidence="12">Phosphohydroxythreonine aminotransferase</fullName>
        <shortName evidence="12">PSAT</shortName>
    </alternativeName>
</protein>
<comment type="similarity">
    <text evidence="3 12">Belongs to the class-V pyridoxal-phosphate-dependent aminotransferase family. SerC subfamily.</text>
</comment>
<evidence type="ECO:0000256" key="8">
    <source>
        <dbReference type="ARBA" id="ARBA00023096"/>
    </source>
</evidence>
<organism evidence="15">
    <name type="scientific">Burkholderia pseudomallei 1710a</name>
    <dbReference type="NCBI Taxonomy" id="320371"/>
    <lineage>
        <taxon>Bacteria</taxon>
        <taxon>Pseudomonadati</taxon>
        <taxon>Pseudomonadota</taxon>
        <taxon>Betaproteobacteria</taxon>
        <taxon>Burkholderiales</taxon>
        <taxon>Burkholderiaceae</taxon>
        <taxon>Burkholderia</taxon>
        <taxon>pseudomallei group</taxon>
    </lineage>
</organism>
<evidence type="ECO:0000256" key="1">
    <source>
        <dbReference type="ARBA" id="ARBA00004915"/>
    </source>
</evidence>
<dbReference type="AlphaFoldDB" id="A0A0E1W5C4"/>
<dbReference type="EMBL" id="CM000832">
    <property type="protein sequence ID" value="EET08348.1"/>
    <property type="molecule type" value="Genomic_DNA"/>
</dbReference>
<evidence type="ECO:0000256" key="9">
    <source>
        <dbReference type="ARBA" id="ARBA00023299"/>
    </source>
</evidence>
<comment type="subunit">
    <text evidence="12">Homodimer.</text>
</comment>
<feature type="domain" description="Aminotransferase class V" evidence="14">
    <location>
        <begin position="35"/>
        <end position="380"/>
    </location>
</feature>
<dbReference type="EC" id="2.6.1.52" evidence="12"/>
<dbReference type="PANTHER" id="PTHR43247:SF1">
    <property type="entry name" value="PHOSPHOSERINE AMINOTRANSFERASE"/>
    <property type="match status" value="1"/>
</dbReference>
<evidence type="ECO:0000256" key="5">
    <source>
        <dbReference type="ARBA" id="ARBA00022605"/>
    </source>
</evidence>
<keyword evidence="7 12" id="KW-0663">Pyridoxal phosphate</keyword>
<comment type="catalytic activity">
    <reaction evidence="10 12">
        <text>4-(phosphooxy)-L-threonine + 2-oxoglutarate = (R)-3-hydroxy-2-oxo-4-phosphooxybutanoate + L-glutamate</text>
        <dbReference type="Rhea" id="RHEA:16573"/>
        <dbReference type="ChEBI" id="CHEBI:16810"/>
        <dbReference type="ChEBI" id="CHEBI:29985"/>
        <dbReference type="ChEBI" id="CHEBI:58452"/>
        <dbReference type="ChEBI" id="CHEBI:58538"/>
        <dbReference type="EC" id="2.6.1.52"/>
    </reaction>
</comment>
<dbReference type="InterPro" id="IPR015422">
    <property type="entry name" value="PyrdxlP-dep_Trfase_small"/>
</dbReference>
<evidence type="ECO:0000256" key="2">
    <source>
        <dbReference type="ARBA" id="ARBA00005099"/>
    </source>
</evidence>
<comment type="cofactor">
    <cofactor evidence="12">
        <name>pyridoxal 5'-phosphate</name>
        <dbReference type="ChEBI" id="CHEBI:597326"/>
    </cofactor>
    <text evidence="12">Binds 1 pyridoxal phosphate per subunit.</text>
</comment>
<evidence type="ECO:0000256" key="7">
    <source>
        <dbReference type="ARBA" id="ARBA00022898"/>
    </source>
</evidence>
<gene>
    <name evidence="12 15" type="primary">serC</name>
    <name evidence="15" type="ORF">BURPS1710A_3441</name>
</gene>
<dbReference type="CDD" id="cd00611">
    <property type="entry name" value="PSAT_like"/>
    <property type="match status" value="1"/>
</dbReference>
<feature type="modified residue" description="N6-(pyridoxal phosphate)lysine" evidence="12">
    <location>
        <position position="228"/>
    </location>
</feature>
<keyword evidence="8 12" id="KW-0664">Pyridoxine biosynthesis</keyword>
<evidence type="ECO:0000256" key="13">
    <source>
        <dbReference type="RuleBase" id="RU004505"/>
    </source>
</evidence>
<dbReference type="NCBIfam" id="TIGR01364">
    <property type="entry name" value="serC_1"/>
    <property type="match status" value="1"/>
</dbReference>
<comment type="caution">
    <text evidence="12">Lacks conserved residue(s) required for the propagation of feature annotation.</text>
</comment>
<dbReference type="Pfam" id="PF00266">
    <property type="entry name" value="Aminotran_5"/>
    <property type="match status" value="1"/>
</dbReference>
<comment type="subcellular location">
    <subcellularLocation>
        <location evidence="12">Cytoplasm</location>
    </subcellularLocation>
</comment>
<feature type="binding site" evidence="12">
    <location>
        <position position="184"/>
    </location>
    <ligand>
        <name>pyridoxal 5'-phosphate</name>
        <dbReference type="ChEBI" id="CHEBI:597326"/>
    </ligand>
</feature>
<dbReference type="Gene3D" id="3.90.1150.10">
    <property type="entry name" value="Aspartate Aminotransferase, domain 1"/>
    <property type="match status" value="1"/>
</dbReference>
<evidence type="ECO:0000256" key="3">
    <source>
        <dbReference type="ARBA" id="ARBA00006904"/>
    </source>
</evidence>
<comment type="catalytic activity">
    <reaction evidence="11 12 13">
        <text>O-phospho-L-serine + 2-oxoglutarate = 3-phosphooxypyruvate + L-glutamate</text>
        <dbReference type="Rhea" id="RHEA:14329"/>
        <dbReference type="ChEBI" id="CHEBI:16810"/>
        <dbReference type="ChEBI" id="CHEBI:18110"/>
        <dbReference type="ChEBI" id="CHEBI:29985"/>
        <dbReference type="ChEBI" id="CHEBI:57524"/>
        <dbReference type="EC" id="2.6.1.52"/>
    </reaction>
</comment>
<dbReference type="PIRSF" id="PIRSF000525">
    <property type="entry name" value="SerC"/>
    <property type="match status" value="1"/>
</dbReference>
<dbReference type="InterPro" id="IPR022278">
    <property type="entry name" value="Pser_aminoTfrase"/>
</dbReference>
<dbReference type="GO" id="GO:0005737">
    <property type="term" value="C:cytoplasm"/>
    <property type="evidence" value="ECO:0007669"/>
    <property type="project" value="UniProtKB-SubCell"/>
</dbReference>
<dbReference type="InterPro" id="IPR015424">
    <property type="entry name" value="PyrdxlP-dep_Trfase"/>
</dbReference>
<dbReference type="HAMAP" id="MF_00160">
    <property type="entry name" value="SerC_aminotrans_5"/>
    <property type="match status" value="1"/>
</dbReference>
<feature type="binding site" evidence="12">
    <location>
        <position position="227"/>
    </location>
    <ligand>
        <name>pyridoxal 5'-phosphate</name>
        <dbReference type="ChEBI" id="CHEBI:597326"/>
    </ligand>
</feature>
<dbReference type="GO" id="GO:0030170">
    <property type="term" value="F:pyridoxal phosphate binding"/>
    <property type="evidence" value="ECO:0007669"/>
    <property type="project" value="UniProtKB-UniRule"/>
</dbReference>
<feature type="binding site" evidence="12">
    <location>
        <begin position="269"/>
        <end position="270"/>
    </location>
    <ligand>
        <name>pyridoxal 5'-phosphate</name>
        <dbReference type="ChEBI" id="CHEBI:597326"/>
    </ligand>
</feature>
<dbReference type="GO" id="GO:0008615">
    <property type="term" value="P:pyridoxine biosynthetic process"/>
    <property type="evidence" value="ECO:0007669"/>
    <property type="project" value="UniProtKB-UniRule"/>
</dbReference>
<dbReference type="UniPathway" id="UPA00135">
    <property type="reaction ID" value="UER00197"/>
</dbReference>
<comment type="pathway">
    <text evidence="1 12">Cofactor biosynthesis; pyridoxine 5'-phosphate biosynthesis; pyridoxine 5'-phosphate from D-erythrose 4-phosphate: step 3/5.</text>
</comment>
<dbReference type="UniPathway" id="UPA00244">
    <property type="reaction ID" value="UER00311"/>
</dbReference>
<keyword evidence="4 12" id="KW-0032">Aminotransferase</keyword>
<dbReference type="FunFam" id="3.40.640.10:FF:000010">
    <property type="entry name" value="Phosphoserine aminotransferase"/>
    <property type="match status" value="1"/>
</dbReference>
<accession>A0A0E1W5C4</accession>
<feature type="binding site" evidence="12">
    <location>
        <position position="133"/>
    </location>
    <ligand>
        <name>pyridoxal 5'-phosphate</name>
        <dbReference type="ChEBI" id="CHEBI:597326"/>
    </ligand>
</feature>
<dbReference type="InterPro" id="IPR000192">
    <property type="entry name" value="Aminotrans_V_dom"/>
</dbReference>
<evidence type="ECO:0000313" key="15">
    <source>
        <dbReference type="EMBL" id="EET08348.1"/>
    </source>
</evidence>
<keyword evidence="5 12" id="KW-0028">Amino-acid biosynthesis</keyword>
<dbReference type="InterPro" id="IPR020578">
    <property type="entry name" value="Aminotrans_V_PyrdxlP_BS"/>
</dbReference>
<dbReference type="Gene3D" id="3.40.640.10">
    <property type="entry name" value="Type I PLP-dependent aspartate aminotransferase-like (Major domain)"/>
    <property type="match status" value="1"/>
</dbReference>
<feature type="binding site" evidence="12">
    <location>
        <position position="204"/>
    </location>
    <ligand>
        <name>pyridoxal 5'-phosphate</name>
        <dbReference type="ChEBI" id="CHEBI:597326"/>
    </ligand>
</feature>
<dbReference type="PANTHER" id="PTHR43247">
    <property type="entry name" value="PHOSPHOSERINE AMINOTRANSFERASE"/>
    <property type="match status" value="1"/>
</dbReference>
<comment type="pathway">
    <text evidence="2 12 13">Amino-acid biosynthesis; L-serine biosynthesis; L-serine from 3-phospho-D-glycerate: step 2/3.</text>
</comment>
<evidence type="ECO:0000256" key="4">
    <source>
        <dbReference type="ARBA" id="ARBA00022576"/>
    </source>
</evidence>
<dbReference type="HOGENOM" id="CLU_034866_0_2_4"/>
<comment type="function">
    <text evidence="12">Catalyzes the reversible conversion of 3-phosphohydroxypyruvate to phosphoserine and of 3-hydroxy-2-oxo-4-phosphonooxybutanoate to phosphohydroxythreonine.</text>
</comment>
<dbReference type="GO" id="GO:0006564">
    <property type="term" value="P:L-serine biosynthetic process"/>
    <property type="evidence" value="ECO:0007669"/>
    <property type="project" value="UniProtKB-UniRule"/>
</dbReference>
<dbReference type="GO" id="GO:0004648">
    <property type="term" value="F:O-phospho-L-serine:2-oxoglutarate aminotransferase activity"/>
    <property type="evidence" value="ECO:0007669"/>
    <property type="project" value="UniProtKB-UniRule"/>
</dbReference>
<reference evidence="15" key="1">
    <citation type="submission" date="2009-05" db="EMBL/GenBank/DDBJ databases">
        <authorList>
            <person name="Harkins D.M."/>
            <person name="DeShazer D."/>
            <person name="Woods D.E."/>
            <person name="Brinkac L.M."/>
            <person name="Brown K.A."/>
            <person name="Hung G.C."/>
            <person name="Tuanyok A."/>
            <person name="Zhang B."/>
            <person name="Nierman W.C."/>
        </authorList>
    </citation>
    <scope>NUCLEOTIDE SEQUENCE [LARGE SCALE GENOMIC DNA]</scope>
    <source>
        <strain evidence="15">1710a</strain>
    </source>
</reference>
<evidence type="ECO:0000256" key="6">
    <source>
        <dbReference type="ARBA" id="ARBA00022679"/>
    </source>
</evidence>
<keyword evidence="12" id="KW-0963">Cytoplasm</keyword>
<dbReference type="InterPro" id="IPR015421">
    <property type="entry name" value="PyrdxlP-dep_Trfase_major"/>
</dbReference>
<evidence type="ECO:0000259" key="14">
    <source>
        <dbReference type="Pfam" id="PF00266"/>
    </source>
</evidence>
<evidence type="ECO:0000256" key="12">
    <source>
        <dbReference type="HAMAP-Rule" id="MF_00160"/>
    </source>
</evidence>
<name>A0A0E1W5C4_BURPE</name>